<proteinExistence type="predicted"/>
<dbReference type="PROSITE" id="PS51257">
    <property type="entry name" value="PROKAR_LIPOPROTEIN"/>
    <property type="match status" value="1"/>
</dbReference>
<dbReference type="RefSeq" id="WP_093272926.1">
    <property type="nucleotide sequence ID" value="NZ_FNDD01000010.1"/>
</dbReference>
<gene>
    <name evidence="1" type="ORF">SAMN04488136_11025</name>
</gene>
<dbReference type="Proteomes" id="UP000198854">
    <property type="component" value="Unassembled WGS sequence"/>
</dbReference>
<dbReference type="InterPro" id="IPR016875">
    <property type="entry name" value="UCP028200"/>
</dbReference>
<dbReference type="AlphaFoldDB" id="A0A1G8AB86"/>
<dbReference type="STRING" id="861298.SAMN04488136_11025"/>
<sequence>MKKWLGLLILCVALVGCSTQFIYRNIDWFVIDYLEDYVDLTDQQEQMISDSVAHLSQWHRQVEIPKYVAHIDQLLTMDPSQFSLEEFHRQRRIIASYTQNLLRKAEPDIERITALMSDKQVDELMSSVRQRHSKFKQKFVPMSDEQIRKYYYEQISDNLEDWLGELTDKQRQLLKEWQSEMKVTKPEWIDQQTRMRIELKTLLARRLDHDYFSRQFETMLLEPESFFSAELKTKNAYNQALSARYLVDIIRAMTPKQTEHVRSELKDWKEMALEVIDSE</sequence>
<keyword evidence="2" id="KW-1185">Reference proteome</keyword>
<dbReference type="EMBL" id="FNDD01000010">
    <property type="protein sequence ID" value="SDH18151.1"/>
    <property type="molecule type" value="Genomic_DNA"/>
</dbReference>
<dbReference type="PIRSF" id="PIRSF028200">
    <property type="entry name" value="UCP028200"/>
    <property type="match status" value="1"/>
</dbReference>
<evidence type="ECO:0000313" key="1">
    <source>
        <dbReference type="EMBL" id="SDH18151.1"/>
    </source>
</evidence>
<reference evidence="1 2" key="1">
    <citation type="submission" date="2016-10" db="EMBL/GenBank/DDBJ databases">
        <authorList>
            <person name="de Groot N.N."/>
        </authorList>
    </citation>
    <scope>NUCLEOTIDE SEQUENCE [LARGE SCALE GENOMIC DNA]</scope>
    <source>
        <strain evidence="1 2">CGMCC 1.10228</strain>
    </source>
</reference>
<evidence type="ECO:0008006" key="3">
    <source>
        <dbReference type="Google" id="ProtNLM"/>
    </source>
</evidence>
<protein>
    <recommendedName>
        <fullName evidence="3">Lipoprotein</fullName>
    </recommendedName>
</protein>
<dbReference type="OrthoDB" id="5767052at2"/>
<dbReference type="Pfam" id="PF19795">
    <property type="entry name" value="DUF6279"/>
    <property type="match status" value="1"/>
</dbReference>
<organism evidence="1 2">
    <name type="scientific">Vibrio xiamenensis</name>
    <dbReference type="NCBI Taxonomy" id="861298"/>
    <lineage>
        <taxon>Bacteria</taxon>
        <taxon>Pseudomonadati</taxon>
        <taxon>Pseudomonadota</taxon>
        <taxon>Gammaproteobacteria</taxon>
        <taxon>Vibrionales</taxon>
        <taxon>Vibrionaceae</taxon>
        <taxon>Vibrio</taxon>
    </lineage>
</organism>
<accession>A0A1G8AB86</accession>
<evidence type="ECO:0000313" key="2">
    <source>
        <dbReference type="Proteomes" id="UP000198854"/>
    </source>
</evidence>
<name>A0A1G8AB86_9VIBR</name>